<organism evidence="13 14">
    <name type="scientific">Nocardioides eburneus</name>
    <dbReference type="NCBI Taxonomy" id="3231482"/>
    <lineage>
        <taxon>Bacteria</taxon>
        <taxon>Bacillati</taxon>
        <taxon>Actinomycetota</taxon>
        <taxon>Actinomycetes</taxon>
        <taxon>Propionibacteriales</taxon>
        <taxon>Nocardioidaceae</taxon>
        <taxon>Nocardioides</taxon>
    </lineage>
</organism>
<dbReference type="InterPro" id="IPR024791">
    <property type="entry name" value="Cyt_c/ubiquinol_Oxase_su3"/>
</dbReference>
<keyword evidence="4" id="KW-1003">Cell membrane</keyword>
<name>A0ABV3T2A6_9ACTN</name>
<evidence type="ECO:0000256" key="6">
    <source>
        <dbReference type="ARBA" id="ARBA00022989"/>
    </source>
</evidence>
<feature type="transmembrane region" description="Helical" evidence="11">
    <location>
        <begin position="141"/>
        <end position="167"/>
    </location>
</feature>
<accession>A0ABV3T2A6</accession>
<sequence length="206" mass="21900">MTDLTEHEVLVESAAAPEAPVGRSTGWWAMVLFIATESATFAAFLASYFYLRFSAKGPWPPTGDKAPDLTLPTIATVVLVVSCLPMLLGSRLAARRSRAGAALGTLGALAGGAAFLVLQILDWLSEWPESTLSKDAYGSLFYAITGLHTAHVVIGVGMLAFLAASLGVRRAAARPRGPVMLVAMYWYFMSVVALAVYVTVYLSPTL</sequence>
<proteinExistence type="inferred from homology"/>
<evidence type="ECO:0000256" key="7">
    <source>
        <dbReference type="ARBA" id="ARBA00023136"/>
    </source>
</evidence>
<evidence type="ECO:0000256" key="9">
    <source>
        <dbReference type="ARBA" id="ARBA00031625"/>
    </source>
</evidence>
<evidence type="ECO:0000256" key="4">
    <source>
        <dbReference type="ARBA" id="ARBA00022475"/>
    </source>
</evidence>
<evidence type="ECO:0000256" key="2">
    <source>
        <dbReference type="ARBA" id="ARBA00010581"/>
    </source>
</evidence>
<dbReference type="Gene3D" id="1.20.120.80">
    <property type="entry name" value="Cytochrome c oxidase, subunit III, four-helix bundle"/>
    <property type="match status" value="1"/>
</dbReference>
<evidence type="ECO:0000256" key="10">
    <source>
        <dbReference type="RuleBase" id="RU003376"/>
    </source>
</evidence>
<dbReference type="PANTHER" id="PTHR11403">
    <property type="entry name" value="CYTOCHROME C OXIDASE SUBUNIT III"/>
    <property type="match status" value="1"/>
</dbReference>
<keyword evidence="6 11" id="KW-1133">Transmembrane helix</keyword>
<comment type="similarity">
    <text evidence="2 10">Belongs to the cytochrome c oxidase subunit 3 family.</text>
</comment>
<dbReference type="InterPro" id="IPR013833">
    <property type="entry name" value="Cyt_c_oxidase_su3_a-hlx"/>
</dbReference>
<evidence type="ECO:0000313" key="14">
    <source>
        <dbReference type="Proteomes" id="UP001556631"/>
    </source>
</evidence>
<dbReference type="PANTHER" id="PTHR11403:SF2">
    <property type="entry name" value="CYTOCHROME BO(3) UBIQUINOL OXIDASE SUBUNIT 3"/>
    <property type="match status" value="1"/>
</dbReference>
<protein>
    <recommendedName>
        <fullName evidence="3">cytochrome-c oxidase</fullName>
        <ecNumber evidence="3">7.1.1.9</ecNumber>
    </recommendedName>
    <alternativeName>
        <fullName evidence="8">Cytochrome aa3 subunit 3</fullName>
    </alternativeName>
    <alternativeName>
        <fullName evidence="9">Cytochrome c oxidase polypeptide III</fullName>
    </alternativeName>
</protein>
<feature type="domain" description="Heme-copper oxidase subunit III family profile" evidence="12">
    <location>
        <begin position="1"/>
        <end position="205"/>
    </location>
</feature>
<dbReference type="Proteomes" id="UP001556631">
    <property type="component" value="Unassembled WGS sequence"/>
</dbReference>
<evidence type="ECO:0000259" key="12">
    <source>
        <dbReference type="PROSITE" id="PS50253"/>
    </source>
</evidence>
<keyword evidence="5 10" id="KW-0812">Transmembrane</keyword>
<comment type="subcellular location">
    <subcellularLocation>
        <location evidence="1 10">Cell membrane</location>
        <topology evidence="1 10">Multi-pass membrane protein</topology>
    </subcellularLocation>
</comment>
<evidence type="ECO:0000256" key="11">
    <source>
        <dbReference type="SAM" id="Phobius"/>
    </source>
</evidence>
<feature type="transmembrane region" description="Helical" evidence="11">
    <location>
        <begin position="27"/>
        <end position="49"/>
    </location>
</feature>
<keyword evidence="14" id="KW-1185">Reference proteome</keyword>
<reference evidence="13 14" key="1">
    <citation type="submission" date="2024-07" db="EMBL/GenBank/DDBJ databases">
        <authorList>
            <person name="Lee S."/>
            <person name="Kang M."/>
        </authorList>
    </citation>
    <scope>NUCLEOTIDE SEQUENCE [LARGE SCALE GENOMIC DNA]</scope>
    <source>
        <strain evidence="13 14">DS6</strain>
    </source>
</reference>
<feature type="transmembrane region" description="Helical" evidence="11">
    <location>
        <begin position="179"/>
        <end position="202"/>
    </location>
</feature>
<dbReference type="InterPro" id="IPR000298">
    <property type="entry name" value="Cyt_c_oxidase-like_su3"/>
</dbReference>
<dbReference type="RefSeq" id="WP_367995288.1">
    <property type="nucleotide sequence ID" value="NZ_JBFPJR010000039.1"/>
</dbReference>
<comment type="caution">
    <text evidence="13">The sequence shown here is derived from an EMBL/GenBank/DDBJ whole genome shotgun (WGS) entry which is preliminary data.</text>
</comment>
<evidence type="ECO:0000256" key="8">
    <source>
        <dbReference type="ARBA" id="ARBA00031400"/>
    </source>
</evidence>
<dbReference type="PROSITE" id="PS50253">
    <property type="entry name" value="COX3"/>
    <property type="match status" value="1"/>
</dbReference>
<keyword evidence="7 11" id="KW-0472">Membrane</keyword>
<dbReference type="InterPro" id="IPR035973">
    <property type="entry name" value="Cyt_c_oxidase_su3-like_sf"/>
</dbReference>
<feature type="transmembrane region" description="Helical" evidence="11">
    <location>
        <begin position="69"/>
        <end position="88"/>
    </location>
</feature>
<gene>
    <name evidence="13" type="ORF">AB3X52_17010</name>
</gene>
<dbReference type="EC" id="7.1.1.9" evidence="3"/>
<evidence type="ECO:0000256" key="5">
    <source>
        <dbReference type="ARBA" id="ARBA00022692"/>
    </source>
</evidence>
<dbReference type="Pfam" id="PF00510">
    <property type="entry name" value="COX3"/>
    <property type="match status" value="1"/>
</dbReference>
<dbReference type="SUPFAM" id="SSF81452">
    <property type="entry name" value="Cytochrome c oxidase subunit III-like"/>
    <property type="match status" value="1"/>
</dbReference>
<evidence type="ECO:0000256" key="1">
    <source>
        <dbReference type="ARBA" id="ARBA00004651"/>
    </source>
</evidence>
<feature type="transmembrane region" description="Helical" evidence="11">
    <location>
        <begin position="100"/>
        <end position="121"/>
    </location>
</feature>
<evidence type="ECO:0000256" key="3">
    <source>
        <dbReference type="ARBA" id="ARBA00012949"/>
    </source>
</evidence>
<evidence type="ECO:0000313" key="13">
    <source>
        <dbReference type="EMBL" id="MEX0429322.1"/>
    </source>
</evidence>
<dbReference type="CDD" id="cd00386">
    <property type="entry name" value="Heme_Cu_Oxidase_III_like"/>
    <property type="match status" value="1"/>
</dbReference>
<dbReference type="EMBL" id="JBFPJR010000039">
    <property type="protein sequence ID" value="MEX0429322.1"/>
    <property type="molecule type" value="Genomic_DNA"/>
</dbReference>